<accession>A0A915ZCA1</accession>
<dbReference type="EMBL" id="CAGKOT010000026">
    <property type="protein sequence ID" value="CAB5369150.1"/>
    <property type="molecule type" value="Genomic_DNA"/>
</dbReference>
<sequence>MQEVRKLEGIVSFGTNIRDTGRNGLFFRNGSFDGFLRMQDRREEQSLLSEWQFQNSLFFRNGSFSGFPRMQDRREGMVSFFGTGFLRMQDRREGIEEPSPGLEFVKGNWHSEFFFNNCSAFLY</sequence>
<dbReference type="OrthoDB" id="10349982at2759"/>
<evidence type="ECO:0000313" key="2">
    <source>
        <dbReference type="Proteomes" id="UP000684084"/>
    </source>
</evidence>
<reference evidence="1" key="1">
    <citation type="submission" date="2020-05" db="EMBL/GenBank/DDBJ databases">
        <authorList>
            <person name="Rincon C."/>
            <person name="Sanders R I."/>
            <person name="Robbins C."/>
            <person name="Chaturvedi A."/>
        </authorList>
    </citation>
    <scope>NUCLEOTIDE SEQUENCE</scope>
    <source>
        <strain evidence="1">CHB12</strain>
    </source>
</reference>
<dbReference type="VEuPathDB" id="FungiDB:RhiirFUN_018524"/>
<name>A0A915ZCA1_9GLOM</name>
<proteinExistence type="predicted"/>
<dbReference type="Proteomes" id="UP000684084">
    <property type="component" value="Unassembled WGS sequence"/>
</dbReference>
<evidence type="ECO:0000313" key="1">
    <source>
        <dbReference type="EMBL" id="CAB5369150.1"/>
    </source>
</evidence>
<comment type="caution">
    <text evidence="1">The sequence shown here is derived from an EMBL/GenBank/DDBJ whole genome shotgun (WGS) entry which is preliminary data.</text>
</comment>
<protein>
    <submittedName>
        <fullName evidence="1">Uncharacterized protein</fullName>
    </submittedName>
</protein>
<organism evidence="1 2">
    <name type="scientific">Rhizophagus irregularis</name>
    <dbReference type="NCBI Taxonomy" id="588596"/>
    <lineage>
        <taxon>Eukaryota</taxon>
        <taxon>Fungi</taxon>
        <taxon>Fungi incertae sedis</taxon>
        <taxon>Mucoromycota</taxon>
        <taxon>Glomeromycotina</taxon>
        <taxon>Glomeromycetes</taxon>
        <taxon>Glomerales</taxon>
        <taxon>Glomeraceae</taxon>
        <taxon>Rhizophagus</taxon>
    </lineage>
</organism>
<dbReference type="AlphaFoldDB" id="A0A915ZCA1"/>
<gene>
    <name evidence="1" type="ORF">CHRIB12_LOCUS12055</name>
</gene>